<name>A0ABT1XM82_9BURK</name>
<proteinExistence type="predicted"/>
<evidence type="ECO:0000256" key="1">
    <source>
        <dbReference type="ARBA" id="ARBA00022729"/>
    </source>
</evidence>
<feature type="signal peptide" evidence="3">
    <location>
        <begin position="1"/>
        <end position="20"/>
    </location>
</feature>
<evidence type="ECO:0000256" key="3">
    <source>
        <dbReference type="SAM" id="SignalP"/>
    </source>
</evidence>
<keyword evidence="1 3" id="KW-0732">Signal</keyword>
<accession>A0ABT1XM82</accession>
<keyword evidence="2" id="KW-0378">Hydrolase</keyword>
<dbReference type="RefSeq" id="WP_257512867.1">
    <property type="nucleotide sequence ID" value="NZ_JANKHG010000026.1"/>
</dbReference>
<protein>
    <recommendedName>
        <fullName evidence="6">Peptidase S9 prolyl oligopeptidase catalytic domain-containing protein</fullName>
    </recommendedName>
</protein>
<reference evidence="4" key="1">
    <citation type="submission" date="2022-07" db="EMBL/GenBank/DDBJ databases">
        <authorList>
            <person name="Xamxidin M."/>
        </authorList>
    </citation>
    <scope>NUCLEOTIDE SEQUENCE</scope>
    <source>
        <strain evidence="4">YS8-69</strain>
    </source>
</reference>
<dbReference type="EMBL" id="JANKHG010000026">
    <property type="protein sequence ID" value="MCR2747648.1"/>
    <property type="molecule type" value="Genomic_DNA"/>
</dbReference>
<comment type="caution">
    <text evidence="4">The sequence shown here is derived from an EMBL/GenBank/DDBJ whole genome shotgun (WGS) entry which is preliminary data.</text>
</comment>
<keyword evidence="5" id="KW-1185">Reference proteome</keyword>
<dbReference type="Proteomes" id="UP001165267">
    <property type="component" value="Unassembled WGS sequence"/>
</dbReference>
<evidence type="ECO:0008006" key="6">
    <source>
        <dbReference type="Google" id="ProtNLM"/>
    </source>
</evidence>
<organism evidence="4 5">
    <name type="scientific">Limnobacter parvus</name>
    <dbReference type="NCBI Taxonomy" id="2939690"/>
    <lineage>
        <taxon>Bacteria</taxon>
        <taxon>Pseudomonadati</taxon>
        <taxon>Pseudomonadota</taxon>
        <taxon>Betaproteobacteria</taxon>
        <taxon>Burkholderiales</taxon>
        <taxon>Burkholderiaceae</taxon>
        <taxon>Limnobacter</taxon>
    </lineage>
</organism>
<gene>
    <name evidence="4" type="ORF">NSP04_13440</name>
</gene>
<dbReference type="InterPro" id="IPR050955">
    <property type="entry name" value="Plant_Biomass_Hydrol_Est"/>
</dbReference>
<evidence type="ECO:0000256" key="2">
    <source>
        <dbReference type="ARBA" id="ARBA00022801"/>
    </source>
</evidence>
<dbReference type="SUPFAM" id="SSF53474">
    <property type="entry name" value="alpha/beta-Hydrolases"/>
    <property type="match status" value="1"/>
</dbReference>
<evidence type="ECO:0000313" key="4">
    <source>
        <dbReference type="EMBL" id="MCR2747648.1"/>
    </source>
</evidence>
<dbReference type="Gene3D" id="3.40.50.1820">
    <property type="entry name" value="alpha/beta hydrolase"/>
    <property type="match status" value="1"/>
</dbReference>
<dbReference type="InterPro" id="IPR029058">
    <property type="entry name" value="AB_hydrolase_fold"/>
</dbReference>
<dbReference type="PROSITE" id="PS51257">
    <property type="entry name" value="PROKAR_LIPOPROTEIN"/>
    <property type="match status" value="1"/>
</dbReference>
<feature type="chain" id="PRO_5046467523" description="Peptidase S9 prolyl oligopeptidase catalytic domain-containing protein" evidence="3">
    <location>
        <begin position="21"/>
        <end position="711"/>
    </location>
</feature>
<dbReference type="PANTHER" id="PTHR43037:SF5">
    <property type="entry name" value="FERULOYL ESTERASE"/>
    <property type="match status" value="1"/>
</dbReference>
<sequence length="711" mass="76074">MLYKKQLPTIVLAALLAACGSDENTVSSATGTPVSPQETAQCNEQSWFAGVTEICDGVLVYRDYVFDDYGADTGLLSPSPALLNLASRAGQLGNPLANTPGLLSPTAGDSRYPAGAESTADLVELRISKQGNTYTATFELNALYEAGQTIAAIAIDSDNNPATGSETLLGLSVAGADVVYEFNTGNPDTNLITGTFPAPANSTFKLWAVTAQSSGEVMNVAFRGPDEEAGAEGTIPAQLLPNKGNWWEDKQAAALGSGDITEFFAVVNSQKLNRGNTEKAVVGAGFKQRVYTSKYTVPNSTGEGMVLQGIPGREQTESRFCGQFFHFVGKYQPYGVYIPTNGNLDDQRSLQVILHGCEANHASQINQPNMQAQFGEQLDRVLISPLGRGPYGFYTGLSERDVLDVLDDALNTFNIDEDRVLVGGYSMGGYGSTRLAALYPDRFAGLSNWVGFTGSILNTPLLGDALIQGEDALAGALPFELPINSRIGGLGNISNYLNNLRHIPGTHSYAALDELVQVNTGLDWAFKLGQTDGVLYEFYMHLAAEHLTLIALDEWGKEAEFTRNLTVVKNPGRITYKTNEAFAFPQYEIKHDKAYWLSNIKGRAEGDIAMDVESFACTRSSVQFENGQTAGNGPVPFVQTFRRLIGMPVQTASENRFTAKLSNVASMNIDAAASCLSNGAAYTVESDGPVVLTFSNGKVLNLPAGSSTGNL</sequence>
<evidence type="ECO:0000313" key="5">
    <source>
        <dbReference type="Proteomes" id="UP001165267"/>
    </source>
</evidence>
<dbReference type="PANTHER" id="PTHR43037">
    <property type="entry name" value="UNNAMED PRODUCT-RELATED"/>
    <property type="match status" value="1"/>
</dbReference>